<keyword evidence="3" id="KW-1185">Reference proteome</keyword>
<dbReference type="InterPro" id="IPR000008">
    <property type="entry name" value="C2_dom"/>
</dbReference>
<dbReference type="SMART" id="SM00239">
    <property type="entry name" value="C2"/>
    <property type="match status" value="1"/>
</dbReference>
<protein>
    <recommendedName>
        <fullName evidence="1">C2 domain-containing protein</fullName>
    </recommendedName>
</protein>
<comment type="caution">
    <text evidence="2">The sequence shown here is derived from an EMBL/GenBank/DDBJ whole genome shotgun (WGS) entry which is preliminary data.</text>
</comment>
<evidence type="ECO:0000259" key="1">
    <source>
        <dbReference type="PROSITE" id="PS50004"/>
    </source>
</evidence>
<feature type="domain" description="C2" evidence="1">
    <location>
        <begin position="9"/>
        <end position="132"/>
    </location>
</feature>
<dbReference type="Pfam" id="PF00168">
    <property type="entry name" value="C2"/>
    <property type="match status" value="1"/>
</dbReference>
<organism evidence="2 3">
    <name type="scientific">Prorocentrum cordatum</name>
    <dbReference type="NCBI Taxonomy" id="2364126"/>
    <lineage>
        <taxon>Eukaryota</taxon>
        <taxon>Sar</taxon>
        <taxon>Alveolata</taxon>
        <taxon>Dinophyceae</taxon>
        <taxon>Prorocentrales</taxon>
        <taxon>Prorocentraceae</taxon>
        <taxon>Prorocentrum</taxon>
    </lineage>
</organism>
<evidence type="ECO:0000313" key="2">
    <source>
        <dbReference type="EMBL" id="CAK0853111.1"/>
    </source>
</evidence>
<accession>A0ABN9U2S1</accession>
<dbReference type="InterPro" id="IPR035892">
    <property type="entry name" value="C2_domain_sf"/>
</dbReference>
<dbReference type="SUPFAM" id="SSF49562">
    <property type="entry name" value="C2 domain (Calcium/lipid-binding domain, CaLB)"/>
    <property type="match status" value="1"/>
</dbReference>
<gene>
    <name evidence="2" type="ORF">PCOR1329_LOCUS44701</name>
</gene>
<name>A0ABN9U2S1_9DINO</name>
<sequence>MGCGSSTLKEAKPNTATKGDPALRSIILWGAQRLPSMDAIGKADPYCVARVGPKGSSWDTKLRGSGRRSQPASGSNPDWKMAFTIDVAKWPDPELQVRVYDAVWVGADEFLGEAVAPLSSLGEDPSNLALISKPSEPGKDGQPIGAEISVSAGSVDLLEKLGCKLSSYYEKLAPVGKAKSVKVEDITGKGPLRVGTAPLPESMQGLFWLSSQGPSSALASFAGPTQDGGGCSTGQMRDKRYDIRVAGDRVWAFAEDNTIAWKFVETVDLIYHFVFDDAEKPTKCQIYPEAGNLGFTLDAEWLLDFEAHLKPEGSEEYPGSVIWLRPSFVLGKEVNEYTLVQVMNGAGERIEPAWSKFVEYQNSDAAGAKPGVVFYHEIGSPA</sequence>
<evidence type="ECO:0000313" key="3">
    <source>
        <dbReference type="Proteomes" id="UP001189429"/>
    </source>
</evidence>
<dbReference type="EMBL" id="CAUYUJ010015374">
    <property type="protein sequence ID" value="CAK0853111.1"/>
    <property type="molecule type" value="Genomic_DNA"/>
</dbReference>
<dbReference type="PROSITE" id="PS50004">
    <property type="entry name" value="C2"/>
    <property type="match status" value="1"/>
</dbReference>
<dbReference type="CDD" id="cd00030">
    <property type="entry name" value="C2"/>
    <property type="match status" value="1"/>
</dbReference>
<proteinExistence type="predicted"/>
<dbReference type="Proteomes" id="UP001189429">
    <property type="component" value="Unassembled WGS sequence"/>
</dbReference>
<dbReference type="Gene3D" id="2.60.40.150">
    <property type="entry name" value="C2 domain"/>
    <property type="match status" value="1"/>
</dbReference>
<reference evidence="2" key="1">
    <citation type="submission" date="2023-10" db="EMBL/GenBank/DDBJ databases">
        <authorList>
            <person name="Chen Y."/>
            <person name="Shah S."/>
            <person name="Dougan E. K."/>
            <person name="Thang M."/>
            <person name="Chan C."/>
        </authorList>
    </citation>
    <scope>NUCLEOTIDE SEQUENCE [LARGE SCALE GENOMIC DNA]</scope>
</reference>